<dbReference type="Proteomes" id="UP000193144">
    <property type="component" value="Unassembled WGS sequence"/>
</dbReference>
<dbReference type="EMBL" id="MCFA01000039">
    <property type="protein sequence ID" value="ORY13753.1"/>
    <property type="molecule type" value="Genomic_DNA"/>
</dbReference>
<organism evidence="2 3">
    <name type="scientific">Clohesyomyces aquaticus</name>
    <dbReference type="NCBI Taxonomy" id="1231657"/>
    <lineage>
        <taxon>Eukaryota</taxon>
        <taxon>Fungi</taxon>
        <taxon>Dikarya</taxon>
        <taxon>Ascomycota</taxon>
        <taxon>Pezizomycotina</taxon>
        <taxon>Dothideomycetes</taxon>
        <taxon>Pleosporomycetidae</taxon>
        <taxon>Pleosporales</taxon>
        <taxon>Lindgomycetaceae</taxon>
        <taxon>Clohesyomyces</taxon>
    </lineage>
</organism>
<comment type="caution">
    <text evidence="2">The sequence shown here is derived from an EMBL/GenBank/DDBJ whole genome shotgun (WGS) entry which is preliminary data.</text>
</comment>
<feature type="compositionally biased region" description="Acidic residues" evidence="1">
    <location>
        <begin position="7"/>
        <end position="16"/>
    </location>
</feature>
<accession>A0A1Y1ZU15</accession>
<dbReference type="OrthoDB" id="5377039at2759"/>
<proteinExistence type="predicted"/>
<reference evidence="2 3" key="1">
    <citation type="submission" date="2016-07" db="EMBL/GenBank/DDBJ databases">
        <title>Pervasive Adenine N6-methylation of Active Genes in Fungi.</title>
        <authorList>
            <consortium name="DOE Joint Genome Institute"/>
            <person name="Mondo S.J."/>
            <person name="Dannebaum R.O."/>
            <person name="Kuo R.C."/>
            <person name="Labutti K."/>
            <person name="Haridas S."/>
            <person name="Kuo A."/>
            <person name="Salamov A."/>
            <person name="Ahrendt S.R."/>
            <person name="Lipzen A."/>
            <person name="Sullivan W."/>
            <person name="Andreopoulos W.B."/>
            <person name="Clum A."/>
            <person name="Lindquist E."/>
            <person name="Daum C."/>
            <person name="Ramamoorthy G.K."/>
            <person name="Gryganskyi A."/>
            <person name="Culley D."/>
            <person name="Magnuson J.K."/>
            <person name="James T.Y."/>
            <person name="O'Malley M.A."/>
            <person name="Stajich J.E."/>
            <person name="Spatafora J.W."/>
            <person name="Visel A."/>
            <person name="Grigoriev I.V."/>
        </authorList>
    </citation>
    <scope>NUCLEOTIDE SEQUENCE [LARGE SCALE GENOMIC DNA]</scope>
    <source>
        <strain evidence="2 3">CBS 115471</strain>
    </source>
</reference>
<name>A0A1Y1ZU15_9PLEO</name>
<evidence type="ECO:0000313" key="2">
    <source>
        <dbReference type="EMBL" id="ORY13753.1"/>
    </source>
</evidence>
<keyword evidence="3" id="KW-1185">Reference proteome</keyword>
<sequence length="154" mass="16786">MHSSPELEVDNDEMFPDEAAGPSTPRNPPALSLDPPGPSELSPPNSQGPSQLANRDDILAAALGRSPSTSLNANGKRVRTSVLASTTSASETTTVDTETGYTWTKQEEQPGWDWKNTRAREDEARAWEHIVDKGSMIKTKYGDPLDPSVPMKRR</sequence>
<evidence type="ECO:0000313" key="3">
    <source>
        <dbReference type="Proteomes" id="UP000193144"/>
    </source>
</evidence>
<dbReference type="AlphaFoldDB" id="A0A1Y1ZU15"/>
<gene>
    <name evidence="2" type="ORF">BCR34DRAFT_599716</name>
</gene>
<feature type="region of interest" description="Disordered" evidence="1">
    <location>
        <begin position="1"/>
        <end position="100"/>
    </location>
</feature>
<protein>
    <submittedName>
        <fullName evidence="2">Uncharacterized protein</fullName>
    </submittedName>
</protein>
<feature type="compositionally biased region" description="Polar residues" evidence="1">
    <location>
        <begin position="42"/>
        <end position="53"/>
    </location>
</feature>
<feature type="compositionally biased region" description="Low complexity" evidence="1">
    <location>
        <begin position="80"/>
        <end position="100"/>
    </location>
</feature>
<evidence type="ECO:0000256" key="1">
    <source>
        <dbReference type="SAM" id="MobiDB-lite"/>
    </source>
</evidence>